<keyword evidence="6 12" id="KW-0479">Metal-binding</keyword>
<dbReference type="PANTHER" id="PTHR11804:SF79">
    <property type="entry name" value="MITOCHONDRIAL INTERMEDIATE PEPTIDASE"/>
    <property type="match status" value="1"/>
</dbReference>
<comment type="cofactor">
    <cofactor evidence="12">
        <name>Zn(2+)</name>
        <dbReference type="ChEBI" id="CHEBI:29105"/>
    </cofactor>
    <text evidence="12">Binds 1 zinc ion.</text>
</comment>
<dbReference type="PANTHER" id="PTHR11804">
    <property type="entry name" value="PROTEASE M3 THIMET OLIGOPEPTIDASE-RELATED"/>
    <property type="match status" value="1"/>
</dbReference>
<dbReference type="SUPFAM" id="SSF55486">
    <property type="entry name" value="Metalloproteases ('zincins'), catalytic domain"/>
    <property type="match status" value="1"/>
</dbReference>
<comment type="subcellular location">
    <subcellularLocation>
        <location evidence="2">Mitochondrion matrix</location>
    </subcellularLocation>
</comment>
<organism evidence="14 15">
    <name type="scientific">Batrachochytrium dendrobatidis (strain JEL423)</name>
    <dbReference type="NCBI Taxonomy" id="403673"/>
    <lineage>
        <taxon>Eukaryota</taxon>
        <taxon>Fungi</taxon>
        <taxon>Fungi incertae sedis</taxon>
        <taxon>Chytridiomycota</taxon>
        <taxon>Chytridiomycota incertae sedis</taxon>
        <taxon>Chytridiomycetes</taxon>
        <taxon>Rhizophydiales</taxon>
        <taxon>Rhizophydiales incertae sedis</taxon>
        <taxon>Batrachochytrium</taxon>
    </lineage>
</organism>
<evidence type="ECO:0000256" key="4">
    <source>
        <dbReference type="ARBA" id="ARBA00012441"/>
    </source>
</evidence>
<evidence type="ECO:0000313" key="15">
    <source>
        <dbReference type="Proteomes" id="UP000077115"/>
    </source>
</evidence>
<evidence type="ECO:0000256" key="11">
    <source>
        <dbReference type="ARBA" id="ARBA00023128"/>
    </source>
</evidence>
<dbReference type="EC" id="3.4.24.59" evidence="4"/>
<keyword evidence="10 12" id="KW-0482">Metalloprotease</keyword>
<dbReference type="AlphaFoldDB" id="A0A177WL03"/>
<dbReference type="InterPro" id="IPR001567">
    <property type="entry name" value="Pept_M3A_M3B_dom"/>
</dbReference>
<gene>
    <name evidence="14" type="ORF">BDEG_24228</name>
</gene>
<name>A0A177WL03_BATDL</name>
<dbReference type="Gene3D" id="3.40.390.10">
    <property type="entry name" value="Collagenase (Catalytic Domain)"/>
    <property type="match status" value="1"/>
</dbReference>
<dbReference type="GO" id="GO:0046872">
    <property type="term" value="F:metal ion binding"/>
    <property type="evidence" value="ECO:0007669"/>
    <property type="project" value="UniProtKB-UniRule"/>
</dbReference>
<evidence type="ECO:0000256" key="12">
    <source>
        <dbReference type="RuleBase" id="RU003435"/>
    </source>
</evidence>
<keyword evidence="11" id="KW-0496">Mitochondrion</keyword>
<dbReference type="GO" id="GO:0004222">
    <property type="term" value="F:metalloendopeptidase activity"/>
    <property type="evidence" value="ECO:0007669"/>
    <property type="project" value="UniProtKB-EC"/>
</dbReference>
<dbReference type="Gene3D" id="1.10.1370.40">
    <property type="match status" value="1"/>
</dbReference>
<dbReference type="Pfam" id="PF01432">
    <property type="entry name" value="Peptidase_M3"/>
    <property type="match status" value="1"/>
</dbReference>
<evidence type="ECO:0000256" key="5">
    <source>
        <dbReference type="ARBA" id="ARBA00022670"/>
    </source>
</evidence>
<evidence type="ECO:0000256" key="1">
    <source>
        <dbReference type="ARBA" id="ARBA00000436"/>
    </source>
</evidence>
<sequence length="771" mass="87180">MVLKDAQQHSNISLRDAFDTPHISQSLNISPYSEFVGHTSKMGLFGYLGLHHPAGFVSAAKNAVQRAQGIVDKVCAATTDDELKKTTKRLDTLSDILCCVVDTAEVIRNVHPDKEFVNAANQAHSILSNYLNQLNTHQGLYKTLKQTLDRSNIVDAMSEEEKRVAKLLMIDFEKSGIHMPDATRAEFVRINDRILELGQEFTMNSFPSEEFVQFDDAHNDLIGVPIPLVDALCRASSRAKRGSQSESSNRPARAIVPTSSDIASTILRTAHKEETRKRIYLAMNSASSHQISVLEEMLTCRADLARLLGKPSYGHVYLIDKMAESPEKVKSFLETLSYANRPLCDNEYNRLNDIKRVHTGRSEGIRGWDRSYYTQFLTRPTYETTHPSSSTPTPLRSGATSLRLNSLSSYYSVGSTLQGLSDVFNMLYGVRLEPSQVLQGETWHPDVRKLDVVHETEGKLGTIYCDLFSRESGGGRKYESAAHFTVRCSRRIDNDYDHYEPNFDTMSNPNNEQIVYHSQGKSSKLYQLPIIVLVTSFQRPQEGRPGLLELHDIQTLFHEMGHAMHSMLAKTDYQHIAGTRVAMDFVEVPSILMELFAKSPQVLAKFGQHYQTGDPIPMDLLEAQCLHLLTLEALETQQQLKMALLDQLYHSPLAMSKSTFNTTSILEDLQNSMFPIAFAPGTHWQIQFSHLFGYSASYYSYMWSRRWASRIYHKLFHGKPMEEWRAGGEEFRQQVLRWGGGRDPWIGLQHIGVVKEGERDGHGSGDVNDLY</sequence>
<comment type="similarity">
    <text evidence="3 12">Belongs to the peptidase M3 family.</text>
</comment>
<dbReference type="STRING" id="403673.A0A177WL03"/>
<evidence type="ECO:0000256" key="8">
    <source>
        <dbReference type="ARBA" id="ARBA00022833"/>
    </source>
</evidence>
<evidence type="ECO:0000259" key="13">
    <source>
        <dbReference type="Pfam" id="PF01432"/>
    </source>
</evidence>
<keyword evidence="5 12" id="KW-0645">Protease</keyword>
<dbReference type="OrthoDB" id="17530at2759"/>
<feature type="domain" description="Peptidase M3A/M3B catalytic" evidence="13">
    <location>
        <begin position="267"/>
        <end position="753"/>
    </location>
</feature>
<dbReference type="InterPro" id="IPR033851">
    <property type="entry name" value="M3A_MIP"/>
</dbReference>
<reference evidence="14 15" key="1">
    <citation type="submission" date="2006-10" db="EMBL/GenBank/DDBJ databases">
        <title>The Genome Sequence of Batrachochytrium dendrobatidis JEL423.</title>
        <authorList>
            <consortium name="The Broad Institute Genome Sequencing Platform"/>
            <person name="Birren B."/>
            <person name="Lander E."/>
            <person name="Galagan J."/>
            <person name="Cuomo C."/>
            <person name="Devon K."/>
            <person name="Jaffe D."/>
            <person name="Butler J."/>
            <person name="Alvarez P."/>
            <person name="Gnerre S."/>
            <person name="Grabherr M."/>
            <person name="Kleber M."/>
            <person name="Mauceli E."/>
            <person name="Brockman W."/>
            <person name="Young S."/>
            <person name="LaButti K."/>
            <person name="Sykes S."/>
            <person name="DeCaprio D."/>
            <person name="Crawford M."/>
            <person name="Koehrsen M."/>
            <person name="Engels R."/>
            <person name="Montgomery P."/>
            <person name="Pearson M."/>
            <person name="Howarth C."/>
            <person name="Larson L."/>
            <person name="White J."/>
            <person name="O'Leary S."/>
            <person name="Kodira C."/>
            <person name="Zeng Q."/>
            <person name="Yandava C."/>
            <person name="Alvarado L."/>
            <person name="Longcore J."/>
            <person name="James T."/>
        </authorList>
    </citation>
    <scope>NUCLEOTIDE SEQUENCE [LARGE SCALE GENOMIC DNA]</scope>
    <source>
        <strain evidence="14 15">JEL423</strain>
    </source>
</reference>
<dbReference type="Proteomes" id="UP000077115">
    <property type="component" value="Unassembled WGS sequence"/>
</dbReference>
<evidence type="ECO:0000256" key="3">
    <source>
        <dbReference type="ARBA" id="ARBA00006040"/>
    </source>
</evidence>
<dbReference type="GO" id="GO:0006518">
    <property type="term" value="P:peptide metabolic process"/>
    <property type="evidence" value="ECO:0007669"/>
    <property type="project" value="TreeGrafter"/>
</dbReference>
<dbReference type="InterPro" id="IPR045090">
    <property type="entry name" value="Pept_M3A_M3B"/>
</dbReference>
<evidence type="ECO:0000256" key="9">
    <source>
        <dbReference type="ARBA" id="ARBA00022946"/>
    </source>
</evidence>
<evidence type="ECO:0000256" key="10">
    <source>
        <dbReference type="ARBA" id="ARBA00023049"/>
    </source>
</evidence>
<evidence type="ECO:0000313" key="14">
    <source>
        <dbReference type="EMBL" id="OAJ40502.1"/>
    </source>
</evidence>
<evidence type="ECO:0000256" key="6">
    <source>
        <dbReference type="ARBA" id="ARBA00022723"/>
    </source>
</evidence>
<dbReference type="Gene3D" id="1.10.1370.10">
    <property type="entry name" value="Neurolysin, domain 3"/>
    <property type="match status" value="1"/>
</dbReference>
<dbReference type="GO" id="GO:0006627">
    <property type="term" value="P:protein processing involved in protein targeting to mitochondrion"/>
    <property type="evidence" value="ECO:0007669"/>
    <property type="project" value="TreeGrafter"/>
</dbReference>
<dbReference type="EMBL" id="DS022304">
    <property type="protein sequence ID" value="OAJ40502.1"/>
    <property type="molecule type" value="Genomic_DNA"/>
</dbReference>
<keyword evidence="9" id="KW-0809">Transit peptide</keyword>
<dbReference type="InterPro" id="IPR024077">
    <property type="entry name" value="Neurolysin/TOP_dom2"/>
</dbReference>
<keyword evidence="7 12" id="KW-0378">Hydrolase</keyword>
<dbReference type="VEuPathDB" id="FungiDB:BDEG_24228"/>
<dbReference type="CDD" id="cd06457">
    <property type="entry name" value="M3A_MIP"/>
    <property type="match status" value="1"/>
</dbReference>
<comment type="catalytic activity">
    <reaction evidence="1">
        <text>Release of an N-terminal octapeptide as second stage of processing of some proteins imported into the mitochondrion.</text>
        <dbReference type="EC" id="3.4.24.59"/>
    </reaction>
</comment>
<evidence type="ECO:0000256" key="2">
    <source>
        <dbReference type="ARBA" id="ARBA00004305"/>
    </source>
</evidence>
<reference evidence="14 15" key="2">
    <citation type="submission" date="2016-05" db="EMBL/GenBank/DDBJ databases">
        <title>Lineage-specific infection strategies underlie the spectrum of fungal disease in amphibians.</title>
        <authorList>
            <person name="Cuomo C.A."/>
            <person name="Farrer R.A."/>
            <person name="James T."/>
            <person name="Longcore J."/>
            <person name="Birren B."/>
        </authorList>
    </citation>
    <scope>NUCLEOTIDE SEQUENCE [LARGE SCALE GENOMIC DNA]</scope>
    <source>
        <strain evidence="14 15">JEL423</strain>
    </source>
</reference>
<proteinExistence type="inferred from homology"/>
<evidence type="ECO:0000256" key="7">
    <source>
        <dbReference type="ARBA" id="ARBA00022801"/>
    </source>
</evidence>
<keyword evidence="8 12" id="KW-0862">Zinc</keyword>
<accession>A0A177WL03</accession>
<protein>
    <recommendedName>
        <fullName evidence="4">mitochondrial intermediate peptidase</fullName>
        <ecNumber evidence="4">3.4.24.59</ecNumber>
    </recommendedName>
</protein>
<dbReference type="GO" id="GO:0005759">
    <property type="term" value="C:mitochondrial matrix"/>
    <property type="evidence" value="ECO:0007669"/>
    <property type="project" value="UniProtKB-SubCell"/>
</dbReference>
<dbReference type="eggNOG" id="KOG2090">
    <property type="taxonomic scope" value="Eukaryota"/>
</dbReference>
<dbReference type="InterPro" id="IPR024079">
    <property type="entry name" value="MetalloPept_cat_dom_sf"/>
</dbReference>